<feature type="domain" description="F-box" evidence="1">
    <location>
        <begin position="15"/>
        <end position="55"/>
    </location>
</feature>
<name>A0AAV5CCY0_ELECO</name>
<dbReference type="Gene3D" id="1.20.1280.50">
    <property type="match status" value="1"/>
</dbReference>
<reference evidence="2" key="1">
    <citation type="journal article" date="2018" name="DNA Res.">
        <title>Multiple hybrid de novo genome assembly of finger millet, an orphan allotetraploid crop.</title>
        <authorList>
            <person name="Hatakeyama M."/>
            <person name="Aluri S."/>
            <person name="Balachadran M.T."/>
            <person name="Sivarajan S.R."/>
            <person name="Patrignani A."/>
            <person name="Gruter S."/>
            <person name="Poveda L."/>
            <person name="Shimizu-Inatsugi R."/>
            <person name="Baeten J."/>
            <person name="Francoijs K.J."/>
            <person name="Nataraja K.N."/>
            <person name="Reddy Y.A.N."/>
            <person name="Phadnis S."/>
            <person name="Ravikumar R.L."/>
            <person name="Schlapbach R."/>
            <person name="Sreeman S.M."/>
            <person name="Shimizu K.K."/>
        </authorList>
    </citation>
    <scope>NUCLEOTIDE SEQUENCE</scope>
</reference>
<evidence type="ECO:0000259" key="1">
    <source>
        <dbReference type="SMART" id="SM00256"/>
    </source>
</evidence>
<dbReference type="Proteomes" id="UP001054889">
    <property type="component" value="Unassembled WGS sequence"/>
</dbReference>
<sequence>MGQQQKDDEDLVRLLPDDALADVLRRLGPRDLAVSRCVSKAWCGIIDARRLMLPHEVGGIFIDFNNLAFLGVLCAPHHGPQDLRRLRFLAFWSRIVHPGSL</sequence>
<keyword evidence="3" id="KW-1185">Reference proteome</keyword>
<dbReference type="Pfam" id="PF00646">
    <property type="entry name" value="F-box"/>
    <property type="match status" value="1"/>
</dbReference>
<protein>
    <recommendedName>
        <fullName evidence="1">F-box domain-containing protein</fullName>
    </recommendedName>
</protein>
<dbReference type="SMART" id="SM00256">
    <property type="entry name" value="FBOX"/>
    <property type="match status" value="1"/>
</dbReference>
<accession>A0AAV5CCY0</accession>
<gene>
    <name evidence="2" type="primary">ga12934</name>
    <name evidence="2" type="ORF">PR202_ga12934</name>
</gene>
<reference evidence="2" key="2">
    <citation type="submission" date="2021-12" db="EMBL/GenBank/DDBJ databases">
        <title>Resequencing data analysis of finger millet.</title>
        <authorList>
            <person name="Hatakeyama M."/>
            <person name="Aluri S."/>
            <person name="Balachadran M.T."/>
            <person name="Sivarajan S.R."/>
            <person name="Poveda L."/>
            <person name="Shimizu-Inatsugi R."/>
            <person name="Schlapbach R."/>
            <person name="Sreeman S.M."/>
            <person name="Shimizu K.K."/>
        </authorList>
    </citation>
    <scope>NUCLEOTIDE SEQUENCE</scope>
</reference>
<dbReference type="EMBL" id="BQKI01000006">
    <property type="protein sequence ID" value="GJM96123.1"/>
    <property type="molecule type" value="Genomic_DNA"/>
</dbReference>
<evidence type="ECO:0000313" key="2">
    <source>
        <dbReference type="EMBL" id="GJM96123.1"/>
    </source>
</evidence>
<dbReference type="InterPro" id="IPR001810">
    <property type="entry name" value="F-box_dom"/>
</dbReference>
<evidence type="ECO:0000313" key="3">
    <source>
        <dbReference type="Proteomes" id="UP001054889"/>
    </source>
</evidence>
<comment type="caution">
    <text evidence="2">The sequence shown here is derived from an EMBL/GenBank/DDBJ whole genome shotgun (WGS) entry which is preliminary data.</text>
</comment>
<dbReference type="InterPro" id="IPR036047">
    <property type="entry name" value="F-box-like_dom_sf"/>
</dbReference>
<organism evidence="2 3">
    <name type="scientific">Eleusine coracana subsp. coracana</name>
    <dbReference type="NCBI Taxonomy" id="191504"/>
    <lineage>
        <taxon>Eukaryota</taxon>
        <taxon>Viridiplantae</taxon>
        <taxon>Streptophyta</taxon>
        <taxon>Embryophyta</taxon>
        <taxon>Tracheophyta</taxon>
        <taxon>Spermatophyta</taxon>
        <taxon>Magnoliopsida</taxon>
        <taxon>Liliopsida</taxon>
        <taxon>Poales</taxon>
        <taxon>Poaceae</taxon>
        <taxon>PACMAD clade</taxon>
        <taxon>Chloridoideae</taxon>
        <taxon>Cynodonteae</taxon>
        <taxon>Eleusininae</taxon>
        <taxon>Eleusine</taxon>
    </lineage>
</organism>
<proteinExistence type="predicted"/>
<dbReference type="AlphaFoldDB" id="A0AAV5CCY0"/>
<dbReference type="SUPFAM" id="SSF81383">
    <property type="entry name" value="F-box domain"/>
    <property type="match status" value="1"/>
</dbReference>
<dbReference type="PANTHER" id="PTHR34591">
    <property type="entry name" value="OS03G0653100 PROTEIN-RELATED"/>
    <property type="match status" value="1"/>
</dbReference>